<dbReference type="Proteomes" id="UP000199666">
    <property type="component" value="Unassembled WGS sequence"/>
</dbReference>
<organism evidence="1 2">
    <name type="scientific">Pedobacter insulae</name>
    <dbReference type="NCBI Taxonomy" id="414048"/>
    <lineage>
        <taxon>Bacteria</taxon>
        <taxon>Pseudomonadati</taxon>
        <taxon>Bacteroidota</taxon>
        <taxon>Sphingobacteriia</taxon>
        <taxon>Sphingobacteriales</taxon>
        <taxon>Sphingobacteriaceae</taxon>
        <taxon>Pedobacter</taxon>
    </lineage>
</organism>
<evidence type="ECO:0000313" key="2">
    <source>
        <dbReference type="Proteomes" id="UP000199666"/>
    </source>
</evidence>
<name>A0A1I2SX81_9SPHI</name>
<dbReference type="AlphaFoldDB" id="A0A1I2SX81"/>
<dbReference type="Pfam" id="PF25593">
    <property type="entry name" value="GldD_lipo"/>
    <property type="match status" value="1"/>
</dbReference>
<keyword evidence="1" id="KW-0449">Lipoprotein</keyword>
<gene>
    <name evidence="1" type="ORF">SAMN04489864_101101</name>
</gene>
<sequence length="213" mass="24797">MVWKCCIFRQNALGIYGMRSMKRLMVLCLLLGVIVGCGGEQVNTPKPKGYFRIKFPEKSYRTYISDAPFTFDYPAYATITKDTDADARPFWNNLDFPQFNGRLHLTYHGVFSEQNYNKMTEAARTLAMKHTIKASAIDQKLINYPDKKVYGIYYEIEGNTASSVQFFLTDSAKHYFRGALYFNEAPQYDSIQPVIKFIKKDIDRMIETFKWKN</sequence>
<dbReference type="EMBL" id="FOPP01000001">
    <property type="protein sequence ID" value="SFG57332.1"/>
    <property type="molecule type" value="Genomic_DNA"/>
</dbReference>
<evidence type="ECO:0000313" key="1">
    <source>
        <dbReference type="EMBL" id="SFG57332.1"/>
    </source>
</evidence>
<reference evidence="1 2" key="1">
    <citation type="submission" date="2016-10" db="EMBL/GenBank/DDBJ databases">
        <authorList>
            <person name="de Groot N.N."/>
        </authorList>
    </citation>
    <scope>NUCLEOTIDE SEQUENCE [LARGE SCALE GENOMIC DNA]</scope>
    <source>
        <strain evidence="1 2">DSM 18684</strain>
    </source>
</reference>
<dbReference type="STRING" id="414048.SAMN04489864_101101"/>
<accession>A0A1I2SX81</accession>
<protein>
    <submittedName>
        <fullName evidence="1">Gliding motility-associated lipoprotein GldD</fullName>
    </submittedName>
</protein>
<proteinExistence type="predicted"/>
<keyword evidence="2" id="KW-1185">Reference proteome</keyword>
<dbReference type="InterPro" id="IPR019850">
    <property type="entry name" value="GldD-like"/>
</dbReference>